<feature type="compositionally biased region" description="Polar residues" evidence="1">
    <location>
        <begin position="331"/>
        <end position="343"/>
    </location>
</feature>
<protein>
    <submittedName>
        <fullName evidence="2">Uncharacterized protein</fullName>
    </submittedName>
</protein>
<gene>
    <name evidence="2" type="ORF">ONZ51_g11187</name>
</gene>
<name>A0AAD7X607_9APHY</name>
<dbReference type="Proteomes" id="UP001215151">
    <property type="component" value="Unassembled WGS sequence"/>
</dbReference>
<evidence type="ECO:0000313" key="2">
    <source>
        <dbReference type="EMBL" id="KAJ8461992.1"/>
    </source>
</evidence>
<keyword evidence="3" id="KW-1185">Reference proteome</keyword>
<evidence type="ECO:0000256" key="1">
    <source>
        <dbReference type="SAM" id="MobiDB-lite"/>
    </source>
</evidence>
<feature type="compositionally biased region" description="Polar residues" evidence="1">
    <location>
        <begin position="199"/>
        <end position="208"/>
    </location>
</feature>
<dbReference type="AlphaFoldDB" id="A0AAD7X607"/>
<organism evidence="2 3">
    <name type="scientific">Trametes cubensis</name>
    <dbReference type="NCBI Taxonomy" id="1111947"/>
    <lineage>
        <taxon>Eukaryota</taxon>
        <taxon>Fungi</taxon>
        <taxon>Dikarya</taxon>
        <taxon>Basidiomycota</taxon>
        <taxon>Agaricomycotina</taxon>
        <taxon>Agaricomycetes</taxon>
        <taxon>Polyporales</taxon>
        <taxon>Polyporaceae</taxon>
        <taxon>Trametes</taxon>
    </lineage>
</organism>
<feature type="region of interest" description="Disordered" evidence="1">
    <location>
        <begin position="163"/>
        <end position="219"/>
    </location>
</feature>
<accession>A0AAD7X607</accession>
<dbReference type="EMBL" id="JAPEVG010000506">
    <property type="protein sequence ID" value="KAJ8461992.1"/>
    <property type="molecule type" value="Genomic_DNA"/>
</dbReference>
<sequence>MPYRYGVLRVDAVETVKHLNDPVATAQAAALQTKEYLVYLDEELELPFPDRPWFRFIVGGISNELRYHDTTHNFTPEMCAPIHPNTEHPANRPPLRTIPDFPLPHCYHWLGTNIHVRIRAKPDNEGFDDSKAIRLPAEERITMQMYWTDDMNTRYERLMAARAAANGEEHPTASSAPTPGLDEPKSRDTVEPTAADGASSASNPTQLLEHTPTGRESLCSYTATDDSASMASGEALADTGVFGGDPDSDAEFLPIVDFDFSLDSMLTTEHIPSPYELIAERNTLVRIIKEAHARERARSLLPAAEIARAERARMDHRTQGSAEAEKREFSQRNVPNVTIDPSSQERTIAGVHPVKAKQTLSERAGRFIQKIRYKLRLPYLVIWP</sequence>
<reference evidence="2" key="1">
    <citation type="submission" date="2022-11" db="EMBL/GenBank/DDBJ databases">
        <title>Genome Sequence of Cubamyces cubensis.</title>
        <authorList>
            <person name="Buettner E."/>
        </authorList>
    </citation>
    <scope>NUCLEOTIDE SEQUENCE</scope>
    <source>
        <strain evidence="2">MPL-01</strain>
    </source>
</reference>
<proteinExistence type="predicted"/>
<comment type="caution">
    <text evidence="2">The sequence shown here is derived from an EMBL/GenBank/DDBJ whole genome shotgun (WGS) entry which is preliminary data.</text>
</comment>
<feature type="compositionally biased region" description="Basic and acidic residues" evidence="1">
    <location>
        <begin position="316"/>
        <end position="330"/>
    </location>
</feature>
<feature type="region of interest" description="Disordered" evidence="1">
    <location>
        <begin position="316"/>
        <end position="343"/>
    </location>
</feature>
<evidence type="ECO:0000313" key="3">
    <source>
        <dbReference type="Proteomes" id="UP001215151"/>
    </source>
</evidence>